<proteinExistence type="predicted"/>
<reference evidence="2" key="1">
    <citation type="journal article" date="2023" name="G3 (Bethesda)">
        <title>Genome assembly and association tests identify interacting loci associated with vigor, precocity, and sex in interspecific pistachio rootstocks.</title>
        <authorList>
            <person name="Palmer W."/>
            <person name="Jacygrad E."/>
            <person name="Sagayaradj S."/>
            <person name="Cavanaugh K."/>
            <person name="Han R."/>
            <person name="Bertier L."/>
            <person name="Beede B."/>
            <person name="Kafkas S."/>
            <person name="Golino D."/>
            <person name="Preece J."/>
            <person name="Michelmore R."/>
        </authorList>
    </citation>
    <scope>NUCLEOTIDE SEQUENCE [LARGE SCALE GENOMIC DNA]</scope>
</reference>
<keyword evidence="2" id="KW-1185">Reference proteome</keyword>
<gene>
    <name evidence="1" type="ORF">Patl1_07214</name>
</gene>
<name>A0ACC1AGK2_9ROSI</name>
<dbReference type="Proteomes" id="UP001164250">
    <property type="component" value="Chromosome 10"/>
</dbReference>
<dbReference type="EMBL" id="CM047906">
    <property type="protein sequence ID" value="KAJ0085425.1"/>
    <property type="molecule type" value="Genomic_DNA"/>
</dbReference>
<evidence type="ECO:0000313" key="1">
    <source>
        <dbReference type="EMBL" id="KAJ0085425.1"/>
    </source>
</evidence>
<organism evidence="1 2">
    <name type="scientific">Pistacia atlantica</name>
    <dbReference type="NCBI Taxonomy" id="434234"/>
    <lineage>
        <taxon>Eukaryota</taxon>
        <taxon>Viridiplantae</taxon>
        <taxon>Streptophyta</taxon>
        <taxon>Embryophyta</taxon>
        <taxon>Tracheophyta</taxon>
        <taxon>Spermatophyta</taxon>
        <taxon>Magnoliopsida</taxon>
        <taxon>eudicotyledons</taxon>
        <taxon>Gunneridae</taxon>
        <taxon>Pentapetalae</taxon>
        <taxon>rosids</taxon>
        <taxon>malvids</taxon>
        <taxon>Sapindales</taxon>
        <taxon>Anacardiaceae</taxon>
        <taxon>Pistacia</taxon>
    </lineage>
</organism>
<protein>
    <submittedName>
        <fullName evidence="1">Uncharacterized protein</fullName>
    </submittedName>
</protein>
<sequence>MKPEDGKEARQHSQSRTKWVQGVLKEESHGSSFPDMSKRVSSFQNPVTNPDMYSTTDTSKSPSYGSKVCLNNISQIHIMDVAPQLAQNVKLQASVAIIGAITDLIKQLQKCVQNATELSNVVDDIAKWNADLQYAIENCISQLSKKVGDAGAILDMMSGLLENISNNTVIARSGSFSFQDEDNFLPIE</sequence>
<evidence type="ECO:0000313" key="2">
    <source>
        <dbReference type="Proteomes" id="UP001164250"/>
    </source>
</evidence>
<accession>A0ACC1AGK2</accession>
<comment type="caution">
    <text evidence="1">The sequence shown here is derived from an EMBL/GenBank/DDBJ whole genome shotgun (WGS) entry which is preliminary data.</text>
</comment>